<comment type="similarity">
    <text evidence="1">Belongs to the peptidase M28 family. M28B subfamily.</text>
</comment>
<dbReference type="HOGENOM" id="CLU_005688_2_0_1"/>
<sequence length="732" mass="80167">MVMYRLLLSSLALVSTSYACERNLGDSQKYTHGKRHVARQGDFPPVLTAQETTLVNSFDNNTIDQWSDYYTHRNNLAGLSKEAAQWTADKWSEYGFTSHLTEYEVYLNYPISASLHVNFPNGTVEEVNLVEDSLPEDEVTKRPDNTPTFHGYSASGNVSAEYVYVGEGKQVDFDRLIALGIPLEGKIALAKYGGPFRGLKVKNAQAQGMIGVVLFTDTDGDGEITVANGYEHYPSWSQRKSTSKHMCVLTSYTDGPARHPSAVQKGSVFFLSTSPGDPTTPGYPSKKDVPRAEIDNLVPQIPSLPISYAAAQPLLQALDGHGVPGQEVNGVGWVGALNATYSTGPAPGVSLSLHNLMEAKIVTTWNAIGYINGTNSDETIVVGNHRDTWMIGGAGDAQLGSAVLIEMSKAFGKLLKSGWKPKRNIVLASWDAEEYGIIGSTEWVEEYASWLNETSVAYLNVDVAVSGPWPTIAATPELHEIATEIFHKVIHPNYGAFNISFYDAWNTTSEGFIGVLGSGSDYTAFVHHGIGSFDVMCGRGLTDPIYHYHSHYDTYNWMTKFGDPGFHVHSAVGQYLTLLAYHLADDQVLPFDLPNYGAQLEAYYVSLNETFAAYSDDIDTSELWGAIQAFQARAKGVKDLEQQAILTNNPDLITAVNHKYRDFQRGFVSQGGLPDREFYKHVVVAPGIDTGYAAVTYPGITEALDAGNLTRAREWVGRTSRGILQAADILKT</sequence>
<dbReference type="Pfam" id="PF04389">
    <property type="entry name" value="Peptidase_M28"/>
    <property type="match status" value="1"/>
</dbReference>
<evidence type="ECO:0000313" key="6">
    <source>
        <dbReference type="EMBL" id="EKD20067.1"/>
    </source>
</evidence>
<dbReference type="SUPFAM" id="SSF47672">
    <property type="entry name" value="Transferrin receptor-like dimerisation domain"/>
    <property type="match status" value="1"/>
</dbReference>
<dbReference type="OrthoDB" id="5841748at2759"/>
<dbReference type="PROSITE" id="PS51257">
    <property type="entry name" value="PROKAR_LIPOPROTEIN"/>
    <property type="match status" value="1"/>
</dbReference>
<dbReference type="CDD" id="cd08022">
    <property type="entry name" value="M28_PSMA_like"/>
    <property type="match status" value="1"/>
</dbReference>
<dbReference type="CDD" id="cd02121">
    <property type="entry name" value="PA_GCPII_like"/>
    <property type="match status" value="1"/>
</dbReference>
<gene>
    <name evidence="6" type="ORF">MBM_02019</name>
</gene>
<dbReference type="InParanoid" id="K1X4Q5"/>
<proteinExistence type="inferred from homology"/>
<dbReference type="FunCoup" id="K1X4Q5">
    <property type="interactions" value="126"/>
</dbReference>
<reference evidence="6 7" key="1">
    <citation type="journal article" date="2012" name="BMC Genomics">
        <title>Sequencing the genome of Marssonina brunnea reveals fungus-poplar co-evolution.</title>
        <authorList>
            <person name="Zhu S."/>
            <person name="Cao Y.-Z."/>
            <person name="Jiang C."/>
            <person name="Tan B.-Y."/>
            <person name="Wang Z."/>
            <person name="Feng S."/>
            <person name="Zhang L."/>
            <person name="Su X.-H."/>
            <person name="Brejova B."/>
            <person name="Vinar T."/>
            <person name="Xu M."/>
            <person name="Wang M.-X."/>
            <person name="Zhang S.-G."/>
            <person name="Huang M.-R."/>
            <person name="Wu R."/>
            <person name="Zhou Y."/>
        </authorList>
    </citation>
    <scope>NUCLEOTIDE SEQUENCE [LARGE SCALE GENOMIC DNA]</scope>
    <source>
        <strain evidence="6 7">MB_m1</strain>
    </source>
</reference>
<dbReference type="AlphaFoldDB" id="K1X4Q5"/>
<organism evidence="6 7">
    <name type="scientific">Marssonina brunnea f. sp. multigermtubi (strain MB_m1)</name>
    <name type="common">Marssonina leaf spot fungus</name>
    <dbReference type="NCBI Taxonomy" id="1072389"/>
    <lineage>
        <taxon>Eukaryota</taxon>
        <taxon>Fungi</taxon>
        <taxon>Dikarya</taxon>
        <taxon>Ascomycota</taxon>
        <taxon>Pezizomycotina</taxon>
        <taxon>Leotiomycetes</taxon>
        <taxon>Helotiales</taxon>
        <taxon>Drepanopezizaceae</taxon>
        <taxon>Drepanopeziza</taxon>
    </lineage>
</organism>
<evidence type="ECO:0000256" key="1">
    <source>
        <dbReference type="ARBA" id="ARBA00005634"/>
    </source>
</evidence>
<dbReference type="SUPFAM" id="SSF53187">
    <property type="entry name" value="Zn-dependent exopeptidases"/>
    <property type="match status" value="1"/>
</dbReference>
<dbReference type="PANTHER" id="PTHR10404">
    <property type="entry name" value="N-ACETYLATED-ALPHA-LINKED ACIDIC DIPEPTIDASE"/>
    <property type="match status" value="1"/>
</dbReference>
<keyword evidence="7" id="KW-1185">Reference proteome</keyword>
<dbReference type="InterPro" id="IPR007484">
    <property type="entry name" value="Peptidase_M28"/>
</dbReference>
<dbReference type="Pfam" id="PF04253">
    <property type="entry name" value="TFR_dimer"/>
    <property type="match status" value="1"/>
</dbReference>
<dbReference type="InterPro" id="IPR039373">
    <property type="entry name" value="Peptidase_M28B"/>
</dbReference>
<dbReference type="Gene3D" id="3.50.30.30">
    <property type="match status" value="1"/>
</dbReference>
<keyword evidence="2" id="KW-0732">Signal</keyword>
<feature type="signal peptide" evidence="2">
    <location>
        <begin position="1"/>
        <end position="19"/>
    </location>
</feature>
<dbReference type="PANTHER" id="PTHR10404:SF46">
    <property type="entry name" value="VACUOLAR PROTEIN SORTING-ASSOCIATED PROTEIN 70"/>
    <property type="match status" value="1"/>
</dbReference>
<evidence type="ECO:0000259" key="4">
    <source>
        <dbReference type="Pfam" id="PF04253"/>
    </source>
</evidence>
<name>K1X4Q5_MARBU</name>
<dbReference type="InterPro" id="IPR036757">
    <property type="entry name" value="TFR-like_dimer_dom_sf"/>
</dbReference>
<dbReference type="InterPro" id="IPR007365">
    <property type="entry name" value="TFR-like_dimer_dom"/>
</dbReference>
<dbReference type="KEGG" id="mbe:MBM_02019"/>
<dbReference type="eggNOG" id="KOG2195">
    <property type="taxonomic scope" value="Eukaryota"/>
</dbReference>
<dbReference type="Proteomes" id="UP000006753">
    <property type="component" value="Unassembled WGS sequence"/>
</dbReference>
<evidence type="ECO:0000256" key="2">
    <source>
        <dbReference type="SAM" id="SignalP"/>
    </source>
</evidence>
<evidence type="ECO:0000313" key="7">
    <source>
        <dbReference type="Proteomes" id="UP000006753"/>
    </source>
</evidence>
<dbReference type="Gene3D" id="1.20.930.40">
    <property type="entry name" value="Transferrin receptor-like, dimerisation domain"/>
    <property type="match status" value="1"/>
</dbReference>
<dbReference type="EMBL" id="JH921430">
    <property type="protein sequence ID" value="EKD20067.1"/>
    <property type="molecule type" value="Genomic_DNA"/>
</dbReference>
<accession>K1X4Q5</accession>
<feature type="domain" description="Transferrin receptor-like dimerisation" evidence="4">
    <location>
        <begin position="619"/>
        <end position="731"/>
    </location>
</feature>
<protein>
    <submittedName>
        <fullName evidence="6">PA domain-containing protein</fullName>
    </submittedName>
</protein>
<dbReference type="InterPro" id="IPR046450">
    <property type="entry name" value="PA_dom_sf"/>
</dbReference>
<feature type="chain" id="PRO_5003853228" evidence="2">
    <location>
        <begin position="20"/>
        <end position="732"/>
    </location>
</feature>
<feature type="domain" description="Peptidase M28" evidence="5">
    <location>
        <begin position="366"/>
        <end position="556"/>
    </location>
</feature>
<dbReference type="FunFam" id="3.40.630.10:FF:000101">
    <property type="entry name" value="N-acetylated alpha-linked acidic dipeptidase like 1"/>
    <property type="match status" value="1"/>
</dbReference>
<feature type="domain" description="PA" evidence="3">
    <location>
        <begin position="165"/>
        <end position="233"/>
    </location>
</feature>
<dbReference type="Gene3D" id="3.40.630.10">
    <property type="entry name" value="Zn peptidases"/>
    <property type="match status" value="1"/>
</dbReference>
<evidence type="ECO:0000259" key="3">
    <source>
        <dbReference type="Pfam" id="PF02225"/>
    </source>
</evidence>
<dbReference type="Pfam" id="PF02225">
    <property type="entry name" value="PA"/>
    <property type="match status" value="1"/>
</dbReference>
<dbReference type="OMA" id="TEWMEEY"/>
<dbReference type="InterPro" id="IPR003137">
    <property type="entry name" value="PA_domain"/>
</dbReference>
<dbReference type="SUPFAM" id="SSF52025">
    <property type="entry name" value="PA domain"/>
    <property type="match status" value="1"/>
</dbReference>
<dbReference type="GO" id="GO:0004180">
    <property type="term" value="F:carboxypeptidase activity"/>
    <property type="evidence" value="ECO:0007669"/>
    <property type="project" value="TreeGrafter"/>
</dbReference>
<evidence type="ECO:0000259" key="5">
    <source>
        <dbReference type="Pfam" id="PF04389"/>
    </source>
</evidence>